<proteinExistence type="predicted"/>
<dbReference type="Proteomes" id="UP000193944">
    <property type="component" value="Unassembled WGS sequence"/>
</dbReference>
<gene>
    <name evidence="8" type="ORF">BCR32DRAFT_324935</name>
</gene>
<dbReference type="SUPFAM" id="SSF88713">
    <property type="entry name" value="Glycoside hydrolase/deacetylase"/>
    <property type="match status" value="1"/>
</dbReference>
<dbReference type="GO" id="GO:0016810">
    <property type="term" value="F:hydrolase activity, acting on carbon-nitrogen (but not peptide) bonds"/>
    <property type="evidence" value="ECO:0007669"/>
    <property type="project" value="InterPro"/>
</dbReference>
<protein>
    <submittedName>
        <fullName evidence="8">Glycoside hydrolase/deacetylase</fullName>
    </submittedName>
</protein>
<evidence type="ECO:0000313" key="9">
    <source>
        <dbReference type="Proteomes" id="UP000193944"/>
    </source>
</evidence>
<dbReference type="GO" id="GO:0005975">
    <property type="term" value="P:carbohydrate metabolic process"/>
    <property type="evidence" value="ECO:0007669"/>
    <property type="project" value="InterPro"/>
</dbReference>
<sequence>MLKRINFILLASALVYGATFNNNINSNVNSDVYSNVNNNYNNVNDNLNTNADSNISTGYTPRISEEQLATAQRAPVYTSCINPGQVAFTFDDGPNPATTSKVLDFLKANNIIGTFFITAQNKERIDSDQINLVNHQPSFDIVKRIVQEGHYIGSHTFYHEDLFLGLENGRMEMNIDTMTDKIYDIIGTKPIFFRPPLGNGGYYFDDEDPINAPKNERVQKYLGASGFKIIMWGADTRDWENKENVEADVMELSKHMDPTKASPTKDSFIILMHDIYDTTADLALPRVYEYVTELGYKVVSLTECLGLTSAYQDNIEPEIINSMEPDDTITNTTIIKSDNDTLQNDIYSSSSSATSTKTFYIEVKLIYSIISLILISFLLF</sequence>
<feature type="signal peptide" evidence="6">
    <location>
        <begin position="1"/>
        <end position="17"/>
    </location>
</feature>
<keyword evidence="2" id="KW-0479">Metal-binding</keyword>
<evidence type="ECO:0000256" key="2">
    <source>
        <dbReference type="ARBA" id="ARBA00022723"/>
    </source>
</evidence>
<organism evidence="8 9">
    <name type="scientific">Anaeromyces robustus</name>
    <dbReference type="NCBI Taxonomy" id="1754192"/>
    <lineage>
        <taxon>Eukaryota</taxon>
        <taxon>Fungi</taxon>
        <taxon>Fungi incertae sedis</taxon>
        <taxon>Chytridiomycota</taxon>
        <taxon>Chytridiomycota incertae sedis</taxon>
        <taxon>Neocallimastigomycetes</taxon>
        <taxon>Neocallimastigales</taxon>
        <taxon>Neocallimastigaceae</taxon>
        <taxon>Anaeromyces</taxon>
    </lineage>
</organism>
<dbReference type="Gene3D" id="3.20.20.370">
    <property type="entry name" value="Glycoside hydrolase/deacetylase"/>
    <property type="match status" value="1"/>
</dbReference>
<evidence type="ECO:0000259" key="7">
    <source>
        <dbReference type="PROSITE" id="PS51677"/>
    </source>
</evidence>
<evidence type="ECO:0000256" key="1">
    <source>
        <dbReference type="ARBA" id="ARBA00001941"/>
    </source>
</evidence>
<dbReference type="PANTHER" id="PTHR46471">
    <property type="entry name" value="CHITIN DEACETYLASE"/>
    <property type="match status" value="1"/>
</dbReference>
<feature type="chain" id="PRO_5010996949" evidence="6">
    <location>
        <begin position="18"/>
        <end position="380"/>
    </location>
</feature>
<dbReference type="AlphaFoldDB" id="A0A1Y1XLG6"/>
<comment type="caution">
    <text evidence="8">The sequence shown here is derived from an EMBL/GenBank/DDBJ whole genome shotgun (WGS) entry which is preliminary data.</text>
</comment>
<dbReference type="PROSITE" id="PS51677">
    <property type="entry name" value="NODB"/>
    <property type="match status" value="1"/>
</dbReference>
<keyword evidence="9" id="KW-1185">Reference proteome</keyword>
<dbReference type="CDD" id="cd10917">
    <property type="entry name" value="CE4_NodB_like_6s_7s"/>
    <property type="match status" value="1"/>
</dbReference>
<dbReference type="PANTHER" id="PTHR46471:SF2">
    <property type="entry name" value="CHITIN DEACETYLASE-RELATED"/>
    <property type="match status" value="1"/>
</dbReference>
<feature type="domain" description="NodB homology" evidence="7">
    <location>
        <begin position="84"/>
        <end position="299"/>
    </location>
</feature>
<dbReference type="GO" id="GO:0046872">
    <property type="term" value="F:metal ion binding"/>
    <property type="evidence" value="ECO:0007669"/>
    <property type="project" value="UniProtKB-KW"/>
</dbReference>
<dbReference type="STRING" id="1754192.A0A1Y1XLG6"/>
<evidence type="ECO:0000256" key="5">
    <source>
        <dbReference type="ARBA" id="ARBA00023277"/>
    </source>
</evidence>
<reference evidence="8 9" key="2">
    <citation type="submission" date="2016-08" db="EMBL/GenBank/DDBJ databases">
        <title>Pervasive Adenine N6-methylation of Active Genes in Fungi.</title>
        <authorList>
            <consortium name="DOE Joint Genome Institute"/>
            <person name="Mondo S.J."/>
            <person name="Dannebaum R.O."/>
            <person name="Kuo R.C."/>
            <person name="Labutti K."/>
            <person name="Haridas S."/>
            <person name="Kuo A."/>
            <person name="Salamov A."/>
            <person name="Ahrendt S.R."/>
            <person name="Lipzen A."/>
            <person name="Sullivan W."/>
            <person name="Andreopoulos W.B."/>
            <person name="Clum A."/>
            <person name="Lindquist E."/>
            <person name="Daum C."/>
            <person name="Ramamoorthy G.K."/>
            <person name="Gryganskyi A."/>
            <person name="Culley D."/>
            <person name="Magnuson J.K."/>
            <person name="James T.Y."/>
            <person name="O'Malley M.A."/>
            <person name="Stajich J.E."/>
            <person name="Spatafora J.W."/>
            <person name="Visel A."/>
            <person name="Grigoriev I.V."/>
        </authorList>
    </citation>
    <scope>NUCLEOTIDE SEQUENCE [LARGE SCALE GENOMIC DNA]</scope>
    <source>
        <strain evidence="8 9">S4</strain>
    </source>
</reference>
<accession>A0A1Y1XLG6</accession>
<keyword evidence="3 6" id="KW-0732">Signal</keyword>
<dbReference type="EMBL" id="MCFG01000020">
    <property type="protein sequence ID" value="ORX86545.1"/>
    <property type="molecule type" value="Genomic_DNA"/>
</dbReference>
<dbReference type="Pfam" id="PF01522">
    <property type="entry name" value="Polysacc_deac_1"/>
    <property type="match status" value="1"/>
</dbReference>
<comment type="cofactor">
    <cofactor evidence="1">
        <name>Co(2+)</name>
        <dbReference type="ChEBI" id="CHEBI:48828"/>
    </cofactor>
</comment>
<keyword evidence="4 8" id="KW-0378">Hydrolase</keyword>
<evidence type="ECO:0000313" key="8">
    <source>
        <dbReference type="EMBL" id="ORX86545.1"/>
    </source>
</evidence>
<evidence type="ECO:0000256" key="3">
    <source>
        <dbReference type="ARBA" id="ARBA00022729"/>
    </source>
</evidence>
<keyword evidence="5" id="KW-0119">Carbohydrate metabolism</keyword>
<reference evidence="8 9" key="1">
    <citation type="submission" date="2016-08" db="EMBL/GenBank/DDBJ databases">
        <title>A Parts List for Fungal Cellulosomes Revealed by Comparative Genomics.</title>
        <authorList>
            <consortium name="DOE Joint Genome Institute"/>
            <person name="Haitjema C.H."/>
            <person name="Gilmore S.P."/>
            <person name="Henske J.K."/>
            <person name="Solomon K.V."/>
            <person name="De Groot R."/>
            <person name="Kuo A."/>
            <person name="Mondo S.J."/>
            <person name="Salamov A.A."/>
            <person name="Labutti K."/>
            <person name="Zhao Z."/>
            <person name="Chiniquy J."/>
            <person name="Barry K."/>
            <person name="Brewer H.M."/>
            <person name="Purvine S.O."/>
            <person name="Wright A.T."/>
            <person name="Boxma B."/>
            <person name="Van Alen T."/>
            <person name="Hackstein J.H."/>
            <person name="Baker S.E."/>
            <person name="Grigoriev I.V."/>
            <person name="O'Malley M.A."/>
        </authorList>
    </citation>
    <scope>NUCLEOTIDE SEQUENCE [LARGE SCALE GENOMIC DNA]</scope>
    <source>
        <strain evidence="8 9">S4</strain>
    </source>
</reference>
<evidence type="ECO:0000256" key="4">
    <source>
        <dbReference type="ARBA" id="ARBA00022801"/>
    </source>
</evidence>
<name>A0A1Y1XLG6_9FUNG</name>
<evidence type="ECO:0000256" key="6">
    <source>
        <dbReference type="SAM" id="SignalP"/>
    </source>
</evidence>
<dbReference type="OrthoDB" id="5547340at2759"/>
<dbReference type="InterPro" id="IPR011330">
    <property type="entry name" value="Glyco_hydro/deAcase_b/a-brl"/>
</dbReference>
<dbReference type="InterPro" id="IPR002509">
    <property type="entry name" value="NODB_dom"/>
</dbReference>